<dbReference type="GO" id="GO:0008933">
    <property type="term" value="F:peptidoglycan lytic transglycosylase activity"/>
    <property type="evidence" value="ECO:0007669"/>
    <property type="project" value="TreeGrafter"/>
</dbReference>
<dbReference type="InterPro" id="IPR031304">
    <property type="entry name" value="SLT_2"/>
</dbReference>
<feature type="signal peptide" evidence="2">
    <location>
        <begin position="1"/>
        <end position="20"/>
    </location>
</feature>
<dbReference type="EMBL" id="JAGQFT010000020">
    <property type="protein sequence ID" value="MBR0561768.1"/>
    <property type="molecule type" value="Genomic_DNA"/>
</dbReference>
<dbReference type="Gene3D" id="1.10.530.10">
    <property type="match status" value="1"/>
</dbReference>
<accession>A0A8J7VTY7</accession>
<dbReference type="SUPFAM" id="SSF53955">
    <property type="entry name" value="Lysozyme-like"/>
    <property type="match status" value="1"/>
</dbReference>
<reference evidence="4" key="2">
    <citation type="submission" date="2021-04" db="EMBL/GenBank/DDBJ databases">
        <authorList>
            <person name="Karlyshev A.V."/>
        </authorList>
    </citation>
    <scope>NUCLEOTIDE SEQUENCE</scope>
    <source>
        <strain evidence="4">LMG 29479</strain>
    </source>
</reference>
<evidence type="ECO:0000256" key="2">
    <source>
        <dbReference type="SAM" id="SignalP"/>
    </source>
</evidence>
<comment type="caution">
    <text evidence="4">The sequence shown here is derived from an EMBL/GenBank/DDBJ whole genome shotgun (WGS) entry which is preliminary data.</text>
</comment>
<sequence>MFYRLCFVLFAALAAGSVSAQAPNPRPPAEAVEAFVEQTVAEHGVAAEYVRQTLDKARYQRSISVAMSRPAEAKPWKDYRPNFITDARIRAGRAFLAEHRDALAKVEADSGVPAALVTSIIGVETNWGGYTGKYRVLDALYTLAFFYPRSGDPERAQYEADRETFFRRELGNLFELARTEQVPIDTVTGSYAGAMGWGQFMPSSYLAYAVDGDGDGRRDLFDSVPDILASVANYFAAHGWQRGAPVVARAVREPGAPEWKPETWRRGTTFDDLASAFERDAAAGYRPAQPTGALPRATLVSLEAEQGMEYWYGFNNFFVITRYNHSPLYGMAVYQLAAAIDDGAGAALAAAGTAAP</sequence>
<proteinExistence type="predicted"/>
<feature type="active site" evidence="1">
    <location>
        <position position="124"/>
    </location>
</feature>
<dbReference type="GO" id="GO:0009253">
    <property type="term" value="P:peptidoglycan catabolic process"/>
    <property type="evidence" value="ECO:0007669"/>
    <property type="project" value="TreeGrafter"/>
</dbReference>
<feature type="domain" description="Transglycosylase SLT" evidence="3">
    <location>
        <begin position="30"/>
        <end position="337"/>
    </location>
</feature>
<dbReference type="PANTHER" id="PTHR30163">
    <property type="entry name" value="MEMBRANE-BOUND LYTIC MUREIN TRANSGLYCOSYLASE B"/>
    <property type="match status" value="1"/>
</dbReference>
<organism evidence="4">
    <name type="scientific">Coralloluteibacterium stylophorae</name>
    <dbReference type="NCBI Taxonomy" id="1776034"/>
    <lineage>
        <taxon>Bacteria</taxon>
        <taxon>Pseudomonadati</taxon>
        <taxon>Pseudomonadota</taxon>
        <taxon>Gammaproteobacteria</taxon>
        <taxon>Lysobacterales</taxon>
        <taxon>Lysobacteraceae</taxon>
        <taxon>Coralloluteibacterium</taxon>
    </lineage>
</organism>
<evidence type="ECO:0000259" key="3">
    <source>
        <dbReference type="Pfam" id="PF13406"/>
    </source>
</evidence>
<evidence type="ECO:0000313" key="5">
    <source>
        <dbReference type="EMBL" id="MBS7458793.1"/>
    </source>
</evidence>
<protein>
    <submittedName>
        <fullName evidence="4">Lytic murein transglycosylase B</fullName>
    </submittedName>
</protein>
<keyword evidence="6" id="KW-1185">Reference proteome</keyword>
<keyword evidence="2" id="KW-0732">Signal</keyword>
<dbReference type="NCBIfam" id="TIGR02282">
    <property type="entry name" value="MltB"/>
    <property type="match status" value="1"/>
</dbReference>
<dbReference type="CDD" id="cd13399">
    <property type="entry name" value="Slt35-like"/>
    <property type="match status" value="1"/>
</dbReference>
<dbReference type="InterPro" id="IPR023346">
    <property type="entry name" value="Lysozyme-like_dom_sf"/>
</dbReference>
<dbReference type="RefSeq" id="WP_211925731.1">
    <property type="nucleotide sequence ID" value="NZ_JAGQFT020000014.1"/>
</dbReference>
<name>A0A8J7VTY7_9GAMM</name>
<gene>
    <name evidence="4" type="primary">mltB</name>
    <name evidence="5" type="ORF">KB893_016750</name>
    <name evidence="4" type="ORF">KB893_04425</name>
</gene>
<dbReference type="InterPro" id="IPR043426">
    <property type="entry name" value="MltB-like"/>
</dbReference>
<evidence type="ECO:0000313" key="6">
    <source>
        <dbReference type="Proteomes" id="UP000675747"/>
    </source>
</evidence>
<reference evidence="5 6" key="1">
    <citation type="journal article" date="2021" name="Microbiol. Resour. Announc.">
        <title>Draft Genome Sequence of Coralloluteibacterium stylophorae LMG 29479T.</title>
        <authorList>
            <person name="Karlyshev A.V."/>
            <person name="Kudryashova E.B."/>
            <person name="Ariskina E.V."/>
            <person name="Conroy A.P."/>
            <person name="Abidueva E.Y."/>
        </authorList>
    </citation>
    <scope>NUCLEOTIDE SEQUENCE [LARGE SCALE GENOMIC DNA]</scope>
    <source>
        <strain evidence="5 6">LMG 29479</strain>
    </source>
</reference>
<dbReference type="InterPro" id="IPR011757">
    <property type="entry name" value="Lytic_transglycosylase_MltB"/>
</dbReference>
<evidence type="ECO:0000313" key="4">
    <source>
        <dbReference type="EMBL" id="MBR0561768.1"/>
    </source>
</evidence>
<feature type="chain" id="PRO_5042774216" evidence="2">
    <location>
        <begin position="21"/>
        <end position="356"/>
    </location>
</feature>
<dbReference type="EMBL" id="JAGQFT020000014">
    <property type="protein sequence ID" value="MBS7458793.1"/>
    <property type="molecule type" value="Genomic_DNA"/>
</dbReference>
<dbReference type="Gene3D" id="1.10.8.350">
    <property type="entry name" value="Bacterial muramidase"/>
    <property type="match status" value="1"/>
</dbReference>
<evidence type="ECO:0000256" key="1">
    <source>
        <dbReference type="PIRSR" id="PIRSR611757-1"/>
    </source>
</evidence>
<dbReference type="AlphaFoldDB" id="A0A8J7VTY7"/>
<dbReference type="PANTHER" id="PTHR30163:SF9">
    <property type="entry name" value="MEMBRANE-BOUND LYTIC MUREIN TRANSGLYCOSYLASE B"/>
    <property type="match status" value="1"/>
</dbReference>
<dbReference type="FunFam" id="1.10.8.350:FF:000001">
    <property type="entry name" value="Lytic murein transglycosylase B"/>
    <property type="match status" value="1"/>
</dbReference>
<dbReference type="Proteomes" id="UP000675747">
    <property type="component" value="Unassembled WGS sequence"/>
</dbReference>
<dbReference type="Pfam" id="PF13406">
    <property type="entry name" value="SLT_2"/>
    <property type="match status" value="1"/>
</dbReference>